<gene>
    <name evidence="1" type="ORF">EVAR_52715_1</name>
</gene>
<organism evidence="1 2">
    <name type="scientific">Eumeta variegata</name>
    <name type="common">Bagworm moth</name>
    <name type="synonym">Eumeta japonica</name>
    <dbReference type="NCBI Taxonomy" id="151549"/>
    <lineage>
        <taxon>Eukaryota</taxon>
        <taxon>Metazoa</taxon>
        <taxon>Ecdysozoa</taxon>
        <taxon>Arthropoda</taxon>
        <taxon>Hexapoda</taxon>
        <taxon>Insecta</taxon>
        <taxon>Pterygota</taxon>
        <taxon>Neoptera</taxon>
        <taxon>Endopterygota</taxon>
        <taxon>Lepidoptera</taxon>
        <taxon>Glossata</taxon>
        <taxon>Ditrysia</taxon>
        <taxon>Tineoidea</taxon>
        <taxon>Psychidae</taxon>
        <taxon>Oiketicinae</taxon>
        <taxon>Eumeta</taxon>
    </lineage>
</organism>
<reference evidence="1 2" key="1">
    <citation type="journal article" date="2019" name="Commun. Biol.">
        <title>The bagworm genome reveals a unique fibroin gene that provides high tensile strength.</title>
        <authorList>
            <person name="Kono N."/>
            <person name="Nakamura H."/>
            <person name="Ohtoshi R."/>
            <person name="Tomita M."/>
            <person name="Numata K."/>
            <person name="Arakawa K."/>
        </authorList>
    </citation>
    <scope>NUCLEOTIDE SEQUENCE [LARGE SCALE GENOMIC DNA]</scope>
</reference>
<dbReference type="AlphaFoldDB" id="A0A4C1ZHC6"/>
<name>A0A4C1ZHC6_EUMVA</name>
<dbReference type="Proteomes" id="UP000299102">
    <property type="component" value="Unassembled WGS sequence"/>
</dbReference>
<comment type="caution">
    <text evidence="1">The sequence shown here is derived from an EMBL/GenBank/DDBJ whole genome shotgun (WGS) entry which is preliminary data.</text>
</comment>
<evidence type="ECO:0000313" key="1">
    <source>
        <dbReference type="EMBL" id="GBP86319.1"/>
    </source>
</evidence>
<keyword evidence="2" id="KW-1185">Reference proteome</keyword>
<sequence>MLVGGANRPPTGGSQAPLSLENAIKLIRAIEPCCSRIDCSTEMATRPMRRHIFTEYRREVTATLFHFFQLVSSSLKYWRVSKSVQVLLLPSVEVVEESESLNI</sequence>
<dbReference type="EMBL" id="BGZK01001787">
    <property type="protein sequence ID" value="GBP86319.1"/>
    <property type="molecule type" value="Genomic_DNA"/>
</dbReference>
<proteinExistence type="predicted"/>
<evidence type="ECO:0000313" key="2">
    <source>
        <dbReference type="Proteomes" id="UP000299102"/>
    </source>
</evidence>
<accession>A0A4C1ZHC6</accession>
<protein>
    <submittedName>
        <fullName evidence="1">Uncharacterized protein</fullName>
    </submittedName>
</protein>